<dbReference type="AlphaFoldDB" id="A0A1J4KZC5"/>
<protein>
    <submittedName>
        <fullName evidence="1">Uncharacterized protein</fullName>
    </submittedName>
</protein>
<sequence length="112" mass="12575">MNWRKGIRLIIHIADAPAHGNSYCNEFMHNEEGSKLDPLIQSCSSSEIKIIGMPIGSYPMKSYIRCQELYNTSRGPNSMYRINLFSQGSSDLSRYFKDTIVRAAISAAPQGQ</sequence>
<evidence type="ECO:0000313" key="2">
    <source>
        <dbReference type="Proteomes" id="UP000179807"/>
    </source>
</evidence>
<gene>
    <name evidence="1" type="ORF">TRFO_42713</name>
</gene>
<keyword evidence="2" id="KW-1185">Reference proteome</keyword>
<name>A0A1J4KZC5_9EUKA</name>
<dbReference type="OrthoDB" id="2377576at2759"/>
<evidence type="ECO:0000313" key="1">
    <source>
        <dbReference type="EMBL" id="OHT15062.1"/>
    </source>
</evidence>
<comment type="caution">
    <text evidence="1">The sequence shown here is derived from an EMBL/GenBank/DDBJ whole genome shotgun (WGS) entry which is preliminary data.</text>
</comment>
<dbReference type="GeneID" id="94849157"/>
<proteinExistence type="predicted"/>
<accession>A0A1J4KZC5</accession>
<organism evidence="1 2">
    <name type="scientific">Tritrichomonas foetus</name>
    <dbReference type="NCBI Taxonomy" id="1144522"/>
    <lineage>
        <taxon>Eukaryota</taxon>
        <taxon>Metamonada</taxon>
        <taxon>Parabasalia</taxon>
        <taxon>Tritrichomonadida</taxon>
        <taxon>Tritrichomonadidae</taxon>
        <taxon>Tritrichomonas</taxon>
    </lineage>
</organism>
<dbReference type="RefSeq" id="XP_068368198.1">
    <property type="nucleotide sequence ID" value="XM_068514453.1"/>
</dbReference>
<dbReference type="VEuPathDB" id="TrichDB:TRFO_42713"/>
<dbReference type="Proteomes" id="UP000179807">
    <property type="component" value="Unassembled WGS sequence"/>
</dbReference>
<reference evidence="1" key="1">
    <citation type="submission" date="2016-10" db="EMBL/GenBank/DDBJ databases">
        <authorList>
            <person name="Benchimol M."/>
            <person name="Almeida L.G."/>
            <person name="Vasconcelos A.T."/>
            <person name="Perreira-Neves A."/>
            <person name="Rosa I.A."/>
            <person name="Tasca T."/>
            <person name="Bogo M.R."/>
            <person name="de Souza W."/>
        </authorList>
    </citation>
    <scope>NUCLEOTIDE SEQUENCE [LARGE SCALE GENOMIC DNA]</scope>
    <source>
        <strain evidence="1">K</strain>
    </source>
</reference>
<dbReference type="EMBL" id="MLAK01000274">
    <property type="protein sequence ID" value="OHT15062.1"/>
    <property type="molecule type" value="Genomic_DNA"/>
</dbReference>